<organism evidence="1 2">
    <name type="scientific">Dreissena polymorpha</name>
    <name type="common">Zebra mussel</name>
    <name type="synonym">Mytilus polymorpha</name>
    <dbReference type="NCBI Taxonomy" id="45954"/>
    <lineage>
        <taxon>Eukaryota</taxon>
        <taxon>Metazoa</taxon>
        <taxon>Spiralia</taxon>
        <taxon>Lophotrochozoa</taxon>
        <taxon>Mollusca</taxon>
        <taxon>Bivalvia</taxon>
        <taxon>Autobranchia</taxon>
        <taxon>Heteroconchia</taxon>
        <taxon>Euheterodonta</taxon>
        <taxon>Imparidentia</taxon>
        <taxon>Neoheterodontei</taxon>
        <taxon>Myida</taxon>
        <taxon>Dreissenoidea</taxon>
        <taxon>Dreissenidae</taxon>
        <taxon>Dreissena</taxon>
    </lineage>
</organism>
<protein>
    <submittedName>
        <fullName evidence="1">Uncharacterized protein</fullName>
    </submittedName>
</protein>
<dbReference type="EMBL" id="JAIWYP010000001">
    <property type="protein sequence ID" value="KAH3887448.1"/>
    <property type="molecule type" value="Genomic_DNA"/>
</dbReference>
<reference evidence="1" key="2">
    <citation type="submission" date="2020-11" db="EMBL/GenBank/DDBJ databases">
        <authorList>
            <person name="McCartney M.A."/>
            <person name="Auch B."/>
            <person name="Kono T."/>
            <person name="Mallez S."/>
            <person name="Becker A."/>
            <person name="Gohl D.M."/>
            <person name="Silverstein K.A.T."/>
            <person name="Koren S."/>
            <person name="Bechman K.B."/>
            <person name="Herman A."/>
            <person name="Abrahante J.E."/>
            <person name="Garbe J."/>
        </authorList>
    </citation>
    <scope>NUCLEOTIDE SEQUENCE</scope>
    <source>
        <strain evidence="1">Duluth1</strain>
        <tissue evidence="1">Whole animal</tissue>
    </source>
</reference>
<accession>A0A9D4N0L9</accession>
<name>A0A9D4N0L9_DREPO</name>
<dbReference type="AlphaFoldDB" id="A0A9D4N0L9"/>
<dbReference type="Proteomes" id="UP000828390">
    <property type="component" value="Unassembled WGS sequence"/>
</dbReference>
<evidence type="ECO:0000313" key="1">
    <source>
        <dbReference type="EMBL" id="KAH3887448.1"/>
    </source>
</evidence>
<comment type="caution">
    <text evidence="1">The sequence shown here is derived from an EMBL/GenBank/DDBJ whole genome shotgun (WGS) entry which is preliminary data.</text>
</comment>
<proteinExistence type="predicted"/>
<evidence type="ECO:0000313" key="2">
    <source>
        <dbReference type="Proteomes" id="UP000828390"/>
    </source>
</evidence>
<gene>
    <name evidence="1" type="ORF">DPMN_011465</name>
</gene>
<dbReference type="Gene3D" id="1.10.357.50">
    <property type="match status" value="1"/>
</dbReference>
<reference evidence="1" key="1">
    <citation type="journal article" date="2019" name="bioRxiv">
        <title>The Genome of the Zebra Mussel, Dreissena polymorpha: A Resource for Invasive Species Research.</title>
        <authorList>
            <person name="McCartney M.A."/>
            <person name="Auch B."/>
            <person name="Kono T."/>
            <person name="Mallez S."/>
            <person name="Zhang Y."/>
            <person name="Obille A."/>
            <person name="Becker A."/>
            <person name="Abrahante J.E."/>
            <person name="Garbe J."/>
            <person name="Badalamenti J.P."/>
            <person name="Herman A."/>
            <person name="Mangelson H."/>
            <person name="Liachko I."/>
            <person name="Sullivan S."/>
            <person name="Sone E.D."/>
            <person name="Koren S."/>
            <person name="Silverstein K.A.T."/>
            <person name="Beckman K.B."/>
            <person name="Gohl D.M."/>
        </authorList>
    </citation>
    <scope>NUCLEOTIDE SEQUENCE</scope>
    <source>
        <strain evidence="1">Duluth1</strain>
        <tissue evidence="1">Whole animal</tissue>
    </source>
</reference>
<keyword evidence="2" id="KW-1185">Reference proteome</keyword>
<sequence>MLISHYQEWFEESMIYWLQTFRSECIQRMEKALEIDKDVNGLDFCIIQLYSDELYKMVSKPNVMSMIVLQFLSL</sequence>